<organism evidence="5">
    <name type="scientific">mine drainage metagenome</name>
    <dbReference type="NCBI Taxonomy" id="410659"/>
    <lineage>
        <taxon>unclassified sequences</taxon>
        <taxon>metagenomes</taxon>
        <taxon>ecological metagenomes</taxon>
    </lineage>
</organism>
<keyword evidence="3" id="KW-0804">Transcription</keyword>
<gene>
    <name evidence="5" type="ORF">B1B_19277</name>
</gene>
<keyword evidence="2 5" id="KW-0238">DNA-binding</keyword>
<dbReference type="InterPro" id="IPR049484">
    <property type="entry name" value="Rv0078-like_C"/>
</dbReference>
<dbReference type="InterPro" id="IPR050109">
    <property type="entry name" value="HTH-type_TetR-like_transc_reg"/>
</dbReference>
<dbReference type="PANTHER" id="PTHR30055">
    <property type="entry name" value="HTH-TYPE TRANSCRIPTIONAL REGULATOR RUTR"/>
    <property type="match status" value="1"/>
</dbReference>
<feature type="domain" description="HTH tetR-type" evidence="4">
    <location>
        <begin position="1"/>
        <end position="61"/>
    </location>
</feature>
<dbReference type="EMBL" id="AUZY01012950">
    <property type="protein sequence ID" value="EQD27131.1"/>
    <property type="molecule type" value="Genomic_DNA"/>
</dbReference>
<evidence type="ECO:0000256" key="2">
    <source>
        <dbReference type="ARBA" id="ARBA00023125"/>
    </source>
</evidence>
<dbReference type="SUPFAM" id="SSF46689">
    <property type="entry name" value="Homeodomain-like"/>
    <property type="match status" value="1"/>
</dbReference>
<protein>
    <submittedName>
        <fullName evidence="5">Transcriptional regulator, TetR-like, DNA-binding, bacterial/archaeal domain protein</fullName>
    </submittedName>
</protein>
<dbReference type="PRINTS" id="PR00455">
    <property type="entry name" value="HTHTETR"/>
</dbReference>
<evidence type="ECO:0000313" key="5">
    <source>
        <dbReference type="EMBL" id="EQD27131.1"/>
    </source>
</evidence>
<dbReference type="InterPro" id="IPR036271">
    <property type="entry name" value="Tet_transcr_reg_TetR-rel_C_sf"/>
</dbReference>
<dbReference type="AlphaFoldDB" id="T0XWH2"/>
<dbReference type="InterPro" id="IPR009057">
    <property type="entry name" value="Homeodomain-like_sf"/>
</dbReference>
<reference evidence="5" key="2">
    <citation type="journal article" date="2014" name="ISME J.">
        <title>Microbial stratification in low pH oxic and suboxic macroscopic growths along an acid mine drainage.</title>
        <authorList>
            <person name="Mendez-Garcia C."/>
            <person name="Mesa V."/>
            <person name="Sprenger R.R."/>
            <person name="Richter M."/>
            <person name="Diez M.S."/>
            <person name="Solano J."/>
            <person name="Bargiela R."/>
            <person name="Golyshina O.V."/>
            <person name="Manteca A."/>
            <person name="Ramos J.L."/>
            <person name="Gallego J.R."/>
            <person name="Llorente I."/>
            <person name="Martins Dos Santos V.A."/>
            <person name="Jensen O.N."/>
            <person name="Pelaez A.I."/>
            <person name="Sanchez J."/>
            <person name="Ferrer M."/>
        </authorList>
    </citation>
    <scope>NUCLEOTIDE SEQUENCE</scope>
</reference>
<dbReference type="GO" id="GO:0000976">
    <property type="term" value="F:transcription cis-regulatory region binding"/>
    <property type="evidence" value="ECO:0007669"/>
    <property type="project" value="TreeGrafter"/>
</dbReference>
<dbReference type="InterPro" id="IPR001647">
    <property type="entry name" value="HTH_TetR"/>
</dbReference>
<evidence type="ECO:0000256" key="3">
    <source>
        <dbReference type="ARBA" id="ARBA00023163"/>
    </source>
</evidence>
<evidence type="ECO:0000259" key="4">
    <source>
        <dbReference type="PROSITE" id="PS50977"/>
    </source>
</evidence>
<dbReference type="PROSITE" id="PS50977">
    <property type="entry name" value="HTH_TETR_2"/>
    <property type="match status" value="1"/>
</dbReference>
<dbReference type="Pfam" id="PF21351">
    <property type="entry name" value="TetR_C_41"/>
    <property type="match status" value="1"/>
</dbReference>
<dbReference type="Pfam" id="PF00440">
    <property type="entry name" value="TetR_N"/>
    <property type="match status" value="1"/>
</dbReference>
<dbReference type="SUPFAM" id="SSF48498">
    <property type="entry name" value="Tetracyclin repressor-like, C-terminal domain"/>
    <property type="match status" value="1"/>
</dbReference>
<dbReference type="GO" id="GO:0003700">
    <property type="term" value="F:DNA-binding transcription factor activity"/>
    <property type="evidence" value="ECO:0007669"/>
    <property type="project" value="TreeGrafter"/>
</dbReference>
<comment type="caution">
    <text evidence="5">The sequence shown here is derived from an EMBL/GenBank/DDBJ whole genome shotgun (WGS) entry which is preliminary data.</text>
</comment>
<sequence>METRERIMDAALSLFAEEGYGAVGIEDIANAAGVTKGAVYYWFADKDDLGRDLQHGLYERLTNLALQAFDPQGDAITNMCRAFQVYLDALGSLGQARFFLRDAWTIPALDEDGRNTQEDAVGMVRGVLVAAITRGEMIDLDPDALAKVLLGAWSEATIHVLTTGERAPTIAVVEHLIESLRASRAPYPADATAIRTE</sequence>
<accession>T0XWH2</accession>
<reference evidence="5" key="1">
    <citation type="submission" date="2013-08" db="EMBL/GenBank/DDBJ databases">
        <authorList>
            <person name="Mendez C."/>
            <person name="Richter M."/>
            <person name="Ferrer M."/>
            <person name="Sanchez J."/>
        </authorList>
    </citation>
    <scope>NUCLEOTIDE SEQUENCE</scope>
</reference>
<keyword evidence="1" id="KW-0805">Transcription regulation</keyword>
<name>T0XWH2_9ZZZZ</name>
<proteinExistence type="predicted"/>
<dbReference type="PANTHER" id="PTHR30055:SF234">
    <property type="entry name" value="HTH-TYPE TRANSCRIPTIONAL REGULATOR BETI"/>
    <property type="match status" value="1"/>
</dbReference>
<dbReference type="Gene3D" id="1.10.357.10">
    <property type="entry name" value="Tetracycline Repressor, domain 2"/>
    <property type="match status" value="1"/>
</dbReference>
<evidence type="ECO:0000256" key="1">
    <source>
        <dbReference type="ARBA" id="ARBA00023015"/>
    </source>
</evidence>
<feature type="non-terminal residue" evidence="5">
    <location>
        <position position="197"/>
    </location>
</feature>